<dbReference type="SUPFAM" id="SSF103247">
    <property type="entry name" value="TT1751-like"/>
    <property type="match status" value="1"/>
</dbReference>
<feature type="domain" description="DUF302" evidence="2">
    <location>
        <begin position="55"/>
        <end position="117"/>
    </location>
</feature>
<reference evidence="3" key="1">
    <citation type="journal article" date="2020" name="mSystems">
        <title>Genome- and Community-Level Interaction Insights into Carbon Utilization and Element Cycling Functions of Hydrothermarchaeota in Hydrothermal Sediment.</title>
        <authorList>
            <person name="Zhou Z."/>
            <person name="Liu Y."/>
            <person name="Xu W."/>
            <person name="Pan J."/>
            <person name="Luo Z.H."/>
            <person name="Li M."/>
        </authorList>
    </citation>
    <scope>NUCLEOTIDE SEQUENCE [LARGE SCALE GENOMIC DNA]</scope>
    <source>
        <strain evidence="3">HyVt-527</strain>
    </source>
</reference>
<gene>
    <name evidence="3" type="ORF">ENJ89_08040</name>
</gene>
<protein>
    <submittedName>
        <fullName evidence="3">DUF302 domain-containing protein</fullName>
    </submittedName>
</protein>
<sequence length="150" mass="16673">MKRILIAAFLYVLLGGFAFAQNGLITVKSAHDVQTTADRLEKVLQEKGMTVFARINHAKGARKVGKQLLPTVLIIFGNPKIGTNLMQCNRTVAIDLPQKALIWQDAKGDVWLTYNDPQFLMQRQHLEKCQPTIKKIVSALAAFAKAATQK</sequence>
<dbReference type="InterPro" id="IPR005180">
    <property type="entry name" value="DUF302"/>
</dbReference>
<feature type="signal peptide" evidence="1">
    <location>
        <begin position="1"/>
        <end position="20"/>
    </location>
</feature>
<dbReference type="Gene3D" id="3.30.310.70">
    <property type="entry name" value="TT1751-like domain"/>
    <property type="match status" value="1"/>
</dbReference>
<evidence type="ECO:0000256" key="1">
    <source>
        <dbReference type="SAM" id="SignalP"/>
    </source>
</evidence>
<dbReference type="Proteomes" id="UP000886124">
    <property type="component" value="Unassembled WGS sequence"/>
</dbReference>
<evidence type="ECO:0000313" key="3">
    <source>
        <dbReference type="EMBL" id="HHJ53130.1"/>
    </source>
</evidence>
<proteinExistence type="predicted"/>
<dbReference type="EMBL" id="DROD01000517">
    <property type="protein sequence ID" value="HHJ53130.1"/>
    <property type="molecule type" value="Genomic_DNA"/>
</dbReference>
<dbReference type="InterPro" id="IPR035923">
    <property type="entry name" value="TT1751-like_sf"/>
</dbReference>
<dbReference type="PANTHER" id="PTHR38342:SF2">
    <property type="entry name" value="INNER MEMBRANE OR EXPORTED"/>
    <property type="match status" value="1"/>
</dbReference>
<keyword evidence="1" id="KW-0732">Signal</keyword>
<comment type="caution">
    <text evidence="3">The sequence shown here is derived from an EMBL/GenBank/DDBJ whole genome shotgun (WGS) entry which is preliminary data.</text>
</comment>
<dbReference type="Pfam" id="PF03625">
    <property type="entry name" value="DUF302"/>
    <property type="match status" value="1"/>
</dbReference>
<accession>A0A7V5UFA1</accession>
<evidence type="ECO:0000259" key="2">
    <source>
        <dbReference type="Pfam" id="PF03625"/>
    </source>
</evidence>
<feature type="chain" id="PRO_5030819781" evidence="1">
    <location>
        <begin position="21"/>
        <end position="150"/>
    </location>
</feature>
<organism evidence="3">
    <name type="scientific">Caldithrix abyssi</name>
    <dbReference type="NCBI Taxonomy" id="187145"/>
    <lineage>
        <taxon>Bacteria</taxon>
        <taxon>Pseudomonadati</taxon>
        <taxon>Calditrichota</taxon>
        <taxon>Calditrichia</taxon>
        <taxon>Calditrichales</taxon>
        <taxon>Calditrichaceae</taxon>
        <taxon>Caldithrix</taxon>
    </lineage>
</organism>
<dbReference type="PANTHER" id="PTHR38342">
    <property type="entry name" value="SLR5037 PROTEIN"/>
    <property type="match status" value="1"/>
</dbReference>
<dbReference type="CDD" id="cd14797">
    <property type="entry name" value="DUF302"/>
    <property type="match status" value="1"/>
</dbReference>
<dbReference type="AlphaFoldDB" id="A0A7V5UFA1"/>
<name>A0A7V5UFA1_CALAY</name>